<sequence length="571" mass="63543">MATLIESLEMLEMDMACLSCWMLIIGPYLDETSKVALRAIVEKLKKAEAKAKAEEEEQEAKKRDKKARKREEKEAKEKEAKQKEAKELKEAKAKEEAQEKDQKEKRATKNDKDDTEEASSKSKKQKKEDGDDQERDSSAFRTPSPRRLVSPSPTLSIANVSAWREEAAQRGITLEQHMEEVSQQAIDAMVSEKMGQLVAAQKVKENSSDDEEGDEEKGGNGHAVVPHCPCSESDDESSDDSEDSPQISEDSDGKESSEEENEDEGEGSDSDDMDLGELFGSEDEEEGDEEEESENEPMADALIQKLHKSGVFYYDPDFPNDDEERAMTVEGGPLQASALPAAPAATAEGGKNLQEAVYKSAVKPTTKKPKKDTTATEPAEPKTLDERASEKMEECLKKGADGRKFGVSLESLEYSGDLASKMLEFSKKMETVYKKLQELRSSGSTDEAQYEKMFSIIDSKLEWFTKAEVPLFRILQWLQGGYLMNHSLLATQEKYLVLPLLSSGPIAKPSKRGRTTRLLPLLGAEFYNKTEFVVWSVGSALSEGHVWDIKFPIACAPHEAMVDPNVNDSEF</sequence>
<keyword evidence="3" id="KW-1185">Reference proteome</keyword>
<feature type="compositionally biased region" description="Basic and acidic residues" evidence="1">
    <location>
        <begin position="69"/>
        <end position="112"/>
    </location>
</feature>
<dbReference type="Proteomes" id="UP001642464">
    <property type="component" value="Unassembled WGS sequence"/>
</dbReference>
<accession>A0ABP0SH18</accession>
<comment type="caution">
    <text evidence="2">The sequence shown here is derived from an EMBL/GenBank/DDBJ whole genome shotgun (WGS) entry which is preliminary data.</text>
</comment>
<feature type="region of interest" description="Disordered" evidence="1">
    <location>
        <begin position="197"/>
        <end position="333"/>
    </location>
</feature>
<evidence type="ECO:0008006" key="4">
    <source>
        <dbReference type="Google" id="ProtNLM"/>
    </source>
</evidence>
<dbReference type="EMBL" id="CAXAMM010043773">
    <property type="protein sequence ID" value="CAK9111673.1"/>
    <property type="molecule type" value="Genomic_DNA"/>
</dbReference>
<evidence type="ECO:0000313" key="3">
    <source>
        <dbReference type="Proteomes" id="UP001642464"/>
    </source>
</evidence>
<proteinExistence type="predicted"/>
<feature type="compositionally biased region" description="Acidic residues" evidence="1">
    <location>
        <begin position="257"/>
        <end position="297"/>
    </location>
</feature>
<feature type="region of interest" description="Disordered" evidence="1">
    <location>
        <begin position="46"/>
        <end position="158"/>
    </location>
</feature>
<protein>
    <recommendedName>
        <fullName evidence="4">FACT complex subunit</fullName>
    </recommendedName>
</protein>
<evidence type="ECO:0000256" key="1">
    <source>
        <dbReference type="SAM" id="MobiDB-lite"/>
    </source>
</evidence>
<organism evidence="2 3">
    <name type="scientific">Durusdinium trenchii</name>
    <dbReference type="NCBI Taxonomy" id="1381693"/>
    <lineage>
        <taxon>Eukaryota</taxon>
        <taxon>Sar</taxon>
        <taxon>Alveolata</taxon>
        <taxon>Dinophyceae</taxon>
        <taxon>Suessiales</taxon>
        <taxon>Symbiodiniaceae</taxon>
        <taxon>Durusdinium</taxon>
    </lineage>
</organism>
<feature type="compositionally biased region" description="Basic and acidic residues" evidence="1">
    <location>
        <begin position="371"/>
        <end position="389"/>
    </location>
</feature>
<evidence type="ECO:0000313" key="2">
    <source>
        <dbReference type="EMBL" id="CAK9111673.1"/>
    </source>
</evidence>
<gene>
    <name evidence="2" type="ORF">SCF082_LOCUS51804</name>
</gene>
<name>A0ABP0SH18_9DINO</name>
<reference evidence="2 3" key="1">
    <citation type="submission" date="2024-02" db="EMBL/GenBank/DDBJ databases">
        <authorList>
            <person name="Chen Y."/>
            <person name="Shah S."/>
            <person name="Dougan E. K."/>
            <person name="Thang M."/>
            <person name="Chan C."/>
        </authorList>
    </citation>
    <scope>NUCLEOTIDE SEQUENCE [LARGE SCALE GENOMIC DNA]</scope>
</reference>
<feature type="region of interest" description="Disordered" evidence="1">
    <location>
        <begin position="358"/>
        <end position="389"/>
    </location>
</feature>
<feature type="compositionally biased region" description="Acidic residues" evidence="1">
    <location>
        <begin position="232"/>
        <end position="250"/>
    </location>
</feature>